<dbReference type="EMBL" id="AP015036">
    <property type="protein sequence ID" value="BAT81928.1"/>
    <property type="molecule type" value="Genomic_DNA"/>
</dbReference>
<proteinExistence type="predicted"/>
<gene>
    <name evidence="2" type="primary">Vigan.03G184400</name>
    <name evidence="2" type="ORF">VIGAN_03184400</name>
</gene>
<evidence type="ECO:0000256" key="1">
    <source>
        <dbReference type="SAM" id="MobiDB-lite"/>
    </source>
</evidence>
<name>A0A0S3RN19_PHAAN</name>
<protein>
    <submittedName>
        <fullName evidence="2">Uncharacterized protein</fullName>
    </submittedName>
</protein>
<feature type="non-terminal residue" evidence="2">
    <location>
        <position position="1"/>
    </location>
</feature>
<feature type="region of interest" description="Disordered" evidence="1">
    <location>
        <begin position="54"/>
        <end position="74"/>
    </location>
</feature>
<keyword evidence="3" id="KW-1185">Reference proteome</keyword>
<accession>A0A0S3RN19</accession>
<organism evidence="2 3">
    <name type="scientific">Vigna angularis var. angularis</name>
    <dbReference type="NCBI Taxonomy" id="157739"/>
    <lineage>
        <taxon>Eukaryota</taxon>
        <taxon>Viridiplantae</taxon>
        <taxon>Streptophyta</taxon>
        <taxon>Embryophyta</taxon>
        <taxon>Tracheophyta</taxon>
        <taxon>Spermatophyta</taxon>
        <taxon>Magnoliopsida</taxon>
        <taxon>eudicotyledons</taxon>
        <taxon>Gunneridae</taxon>
        <taxon>Pentapetalae</taxon>
        <taxon>rosids</taxon>
        <taxon>fabids</taxon>
        <taxon>Fabales</taxon>
        <taxon>Fabaceae</taxon>
        <taxon>Papilionoideae</taxon>
        <taxon>50 kb inversion clade</taxon>
        <taxon>NPAAA clade</taxon>
        <taxon>indigoferoid/millettioid clade</taxon>
        <taxon>Phaseoleae</taxon>
        <taxon>Vigna</taxon>
    </lineage>
</organism>
<evidence type="ECO:0000313" key="3">
    <source>
        <dbReference type="Proteomes" id="UP000291084"/>
    </source>
</evidence>
<sequence length="90" mass="10376">SQHTEKRRKWLLSWKKKTSQRKHMEEYGEEATHADVQQLGGSIHVSAASSHLEATHGWSSIQQQQLQRPHGNELTAGEGSTIFYSFSWWD</sequence>
<evidence type="ECO:0000313" key="2">
    <source>
        <dbReference type="EMBL" id="BAT81928.1"/>
    </source>
</evidence>
<dbReference type="AlphaFoldDB" id="A0A0S3RN19"/>
<reference evidence="2 3" key="1">
    <citation type="journal article" date="2015" name="Sci. Rep.">
        <title>The power of single molecule real-time sequencing technology in the de novo assembly of a eukaryotic genome.</title>
        <authorList>
            <person name="Sakai H."/>
            <person name="Naito K."/>
            <person name="Ogiso-Tanaka E."/>
            <person name="Takahashi Y."/>
            <person name="Iseki K."/>
            <person name="Muto C."/>
            <person name="Satou K."/>
            <person name="Teruya K."/>
            <person name="Shiroma A."/>
            <person name="Shimoji M."/>
            <person name="Hirano T."/>
            <person name="Itoh T."/>
            <person name="Kaga A."/>
            <person name="Tomooka N."/>
        </authorList>
    </citation>
    <scope>NUCLEOTIDE SEQUENCE [LARGE SCALE GENOMIC DNA]</scope>
    <source>
        <strain evidence="3">cv. Shumari</strain>
    </source>
</reference>
<dbReference type="Proteomes" id="UP000291084">
    <property type="component" value="Chromosome 3"/>
</dbReference>
<feature type="compositionally biased region" description="Polar residues" evidence="1">
    <location>
        <begin position="57"/>
        <end position="67"/>
    </location>
</feature>